<dbReference type="InterPro" id="IPR005761">
    <property type="entry name" value="UDP-N-AcMur-Glu-dNH2Pim_ligase"/>
</dbReference>
<feature type="domain" description="Mur ligase C-terminal" evidence="4">
    <location>
        <begin position="381"/>
        <end position="503"/>
    </location>
</feature>
<keyword evidence="2 3" id="KW-0131">Cell cycle</keyword>
<dbReference type="GO" id="GO:0071555">
    <property type="term" value="P:cell wall organization"/>
    <property type="evidence" value="ECO:0007669"/>
    <property type="project" value="UniProtKB-KW"/>
</dbReference>
<gene>
    <name evidence="2" type="primary">murE</name>
    <name evidence="6" type="ORF">J0M35_08330</name>
</gene>
<dbReference type="GO" id="GO:0005737">
    <property type="term" value="C:cytoplasm"/>
    <property type="evidence" value="ECO:0007669"/>
    <property type="project" value="UniProtKB-SubCell"/>
</dbReference>
<dbReference type="GO" id="GO:0016881">
    <property type="term" value="F:acid-amino acid ligase activity"/>
    <property type="evidence" value="ECO:0007669"/>
    <property type="project" value="UniProtKB-UniRule"/>
</dbReference>
<evidence type="ECO:0000313" key="7">
    <source>
        <dbReference type="Proteomes" id="UP000664277"/>
    </source>
</evidence>
<keyword evidence="2" id="KW-0067">ATP-binding</keyword>
<comment type="similarity">
    <text evidence="1 2">Belongs to the MurCDEF family. MurE subfamily.</text>
</comment>
<keyword evidence="2 3" id="KW-0573">Peptidoglycan synthesis</keyword>
<keyword evidence="2 3" id="KW-0133">Cell shape</keyword>
<comment type="function">
    <text evidence="2">Catalyzes the addition of an amino acid to the nucleotide precursor UDP-N-acetylmuramoyl-L-alanyl-D-glutamate (UMAG) in the biosynthesis of bacterial cell-wall peptidoglycan.</text>
</comment>
<feature type="binding site" evidence="2">
    <location>
        <begin position="147"/>
        <end position="153"/>
    </location>
    <ligand>
        <name>ATP</name>
        <dbReference type="ChEBI" id="CHEBI:30616"/>
    </ligand>
</feature>
<dbReference type="SUPFAM" id="SSF53244">
    <property type="entry name" value="MurD-like peptide ligases, peptide-binding domain"/>
    <property type="match status" value="1"/>
</dbReference>
<dbReference type="InterPro" id="IPR036565">
    <property type="entry name" value="Mur-like_cat_sf"/>
</dbReference>
<dbReference type="Pfam" id="PF08245">
    <property type="entry name" value="Mur_ligase_M"/>
    <property type="match status" value="1"/>
</dbReference>
<dbReference type="GO" id="GO:0009252">
    <property type="term" value="P:peptidoglycan biosynthetic process"/>
    <property type="evidence" value="ECO:0007669"/>
    <property type="project" value="UniProtKB-UniRule"/>
</dbReference>
<dbReference type="UniPathway" id="UPA00219"/>
<protein>
    <recommendedName>
        <fullName evidence="2">UDP-N-acetylmuramyl-tripeptide synthetase</fullName>
        <ecNumber evidence="2">6.3.2.-</ecNumber>
    </recommendedName>
    <alternativeName>
        <fullName evidence="2">UDP-MurNAc-tripeptide synthetase</fullName>
    </alternativeName>
</protein>
<dbReference type="GO" id="GO:0005524">
    <property type="term" value="F:ATP binding"/>
    <property type="evidence" value="ECO:0007669"/>
    <property type="project" value="UniProtKB-UniRule"/>
</dbReference>
<keyword evidence="2" id="KW-0460">Magnesium</keyword>
<dbReference type="GO" id="GO:0000287">
    <property type="term" value="F:magnesium ion binding"/>
    <property type="evidence" value="ECO:0007669"/>
    <property type="project" value="UniProtKB-UniRule"/>
</dbReference>
<keyword evidence="2" id="KW-0963">Cytoplasm</keyword>
<dbReference type="Gene3D" id="3.40.1190.10">
    <property type="entry name" value="Mur-like, catalytic domain"/>
    <property type="match status" value="1"/>
</dbReference>
<proteinExistence type="inferred from homology"/>
<comment type="PTM">
    <text evidence="2">Carboxylation is probably crucial for Mg(2+) binding and, consequently, for the gamma-phosphate positioning of ATP.</text>
</comment>
<keyword evidence="2 6" id="KW-0436">Ligase</keyword>
<feature type="domain" description="Mur ligase central" evidence="5">
    <location>
        <begin position="145"/>
        <end position="358"/>
    </location>
</feature>
<dbReference type="AlphaFoldDB" id="A0A8J7PA13"/>
<dbReference type="EC" id="6.3.2.-" evidence="2"/>
<dbReference type="PANTHER" id="PTHR23135">
    <property type="entry name" value="MUR LIGASE FAMILY MEMBER"/>
    <property type="match status" value="1"/>
</dbReference>
<evidence type="ECO:0000313" key="6">
    <source>
        <dbReference type="EMBL" id="MBN8660352.1"/>
    </source>
</evidence>
<feature type="binding site" evidence="2">
    <location>
        <position position="223"/>
    </location>
    <ligand>
        <name>UDP-N-acetyl-alpha-D-muramoyl-L-alanyl-D-glutamate</name>
        <dbReference type="ChEBI" id="CHEBI:83900"/>
    </ligand>
</feature>
<comment type="subcellular location">
    <subcellularLocation>
        <location evidence="2 3">Cytoplasm</location>
    </subcellularLocation>
</comment>
<organism evidence="6 7">
    <name type="scientific">Candidatus Obscuribacter phosphatis</name>
    <dbReference type="NCBI Taxonomy" id="1906157"/>
    <lineage>
        <taxon>Bacteria</taxon>
        <taxon>Bacillati</taxon>
        <taxon>Candidatus Melainabacteria</taxon>
        <taxon>Candidatus Obscuribacterales</taxon>
        <taxon>Candidatus Obscuribacteraceae</taxon>
        <taxon>Candidatus Obscuribacter</taxon>
    </lineage>
</organism>
<feature type="binding site" evidence="2">
    <location>
        <position position="231"/>
    </location>
    <ligand>
        <name>UDP-N-acetyl-alpha-D-muramoyl-L-alanyl-D-glutamate</name>
        <dbReference type="ChEBI" id="CHEBI:83900"/>
    </ligand>
</feature>
<name>A0A8J7PA13_9BACT</name>
<dbReference type="EMBL" id="JAFLCK010000009">
    <property type="protein sequence ID" value="MBN8660352.1"/>
    <property type="molecule type" value="Genomic_DNA"/>
</dbReference>
<evidence type="ECO:0000256" key="3">
    <source>
        <dbReference type="RuleBase" id="RU004135"/>
    </source>
</evidence>
<dbReference type="InterPro" id="IPR035911">
    <property type="entry name" value="MurE/MurF_N"/>
</dbReference>
<dbReference type="HAMAP" id="MF_00208">
    <property type="entry name" value="MurE"/>
    <property type="match status" value="1"/>
</dbReference>
<keyword evidence="2 3" id="KW-0132">Cell division</keyword>
<dbReference type="NCBIfam" id="TIGR01085">
    <property type="entry name" value="murE"/>
    <property type="match status" value="1"/>
</dbReference>
<evidence type="ECO:0000259" key="5">
    <source>
        <dbReference type="Pfam" id="PF08245"/>
    </source>
</evidence>
<evidence type="ECO:0000259" key="4">
    <source>
        <dbReference type="Pfam" id="PF02875"/>
    </source>
</evidence>
<dbReference type="GO" id="GO:0051301">
    <property type="term" value="P:cell division"/>
    <property type="evidence" value="ECO:0007669"/>
    <property type="project" value="UniProtKB-KW"/>
</dbReference>
<reference evidence="6" key="1">
    <citation type="submission" date="2021-02" db="EMBL/GenBank/DDBJ databases">
        <title>Genome-Resolved Metagenomics of a Microbial Community Performing Photosynthetic Biological Nutrient Removal.</title>
        <authorList>
            <person name="Mcdaniel E.A."/>
        </authorList>
    </citation>
    <scope>NUCLEOTIDE SEQUENCE</scope>
    <source>
        <strain evidence="6">UWPOB_OBS1</strain>
    </source>
</reference>
<dbReference type="InterPro" id="IPR004101">
    <property type="entry name" value="Mur_ligase_C"/>
</dbReference>
<dbReference type="InterPro" id="IPR036615">
    <property type="entry name" value="Mur_ligase_C_dom_sf"/>
</dbReference>
<accession>A0A8J7PA13</accession>
<dbReference type="Proteomes" id="UP000664277">
    <property type="component" value="Unassembled WGS sequence"/>
</dbReference>
<sequence length="536" mass="58102">MKDCSTKLKLASPKAREAPLTQTYRHDLDEAELVALGSYAGVTADPKLCKDGFIYVADVSETVDSERYGLRLDGRDYIGLAVENGASLVLTTSEVPEHLEDSFQHLDKHLGSRVKLLRCREPLRYLGPLAQRIYCNNPPAYIALVTGTNGKTSTVNFARQLWHLCGLSSCSIGNLGAVVESGSVDTLLWERDPVLSVPETVTLHKIFARLAEMQVQHVAMEATSHALFDHRLDGVKASHGVFTNLTHDHLDFHGDMNEYFRVKMTLFDSVLAPGAIAVLNADADWFDPAAAICRRRGHEIVDFGRKGKALTLLERESTAAGETLQLRLGSNIGSKTVKVPVKLRGLFQIENILAALSVVLTSGVDVDEAVGNLAALSSVEGRLELVAETDAGAQVLVDYAHTPDGLARSLQACRGFTAGRLILVFGCNGDRDAGKRPEMGRIAVDLADSVIVTDGHPRSEDPEAIRGQILEGAKGAIAVAPRTEAIRLALEEAVAGDTVLIAGFGHENFQVLKDKRVPYSDKATVQTILESERKRQ</sequence>
<dbReference type="Gene3D" id="3.90.190.20">
    <property type="entry name" value="Mur ligase, C-terminal domain"/>
    <property type="match status" value="1"/>
</dbReference>
<dbReference type="SUPFAM" id="SSF63418">
    <property type="entry name" value="MurE/MurF N-terminal domain"/>
    <property type="match status" value="1"/>
</dbReference>
<keyword evidence="2" id="KW-0547">Nucleotide-binding</keyword>
<feature type="modified residue" description="N6-carboxylysine" evidence="2">
    <location>
        <position position="263"/>
    </location>
</feature>
<dbReference type="PANTHER" id="PTHR23135:SF4">
    <property type="entry name" value="UDP-N-ACETYLMURAMOYL-L-ALANYL-D-GLUTAMATE--2,6-DIAMINOPIMELATE LIGASE MURE HOMOLOG, CHLOROPLASTIC"/>
    <property type="match status" value="1"/>
</dbReference>
<evidence type="ECO:0000256" key="1">
    <source>
        <dbReference type="ARBA" id="ARBA00005898"/>
    </source>
</evidence>
<dbReference type="InterPro" id="IPR013221">
    <property type="entry name" value="Mur_ligase_cen"/>
</dbReference>
<evidence type="ECO:0000256" key="2">
    <source>
        <dbReference type="HAMAP-Rule" id="MF_00208"/>
    </source>
</evidence>
<comment type="caution">
    <text evidence="2">Lacks conserved residue(s) required for the propagation of feature annotation.</text>
</comment>
<dbReference type="SUPFAM" id="SSF53623">
    <property type="entry name" value="MurD-like peptide ligases, catalytic domain"/>
    <property type="match status" value="1"/>
</dbReference>
<comment type="pathway">
    <text evidence="2 3">Cell wall biogenesis; peptidoglycan biosynthesis.</text>
</comment>
<dbReference type="GO" id="GO:0008360">
    <property type="term" value="P:regulation of cell shape"/>
    <property type="evidence" value="ECO:0007669"/>
    <property type="project" value="UniProtKB-KW"/>
</dbReference>
<comment type="cofactor">
    <cofactor evidence="2">
        <name>Mg(2+)</name>
        <dbReference type="ChEBI" id="CHEBI:18420"/>
    </cofactor>
</comment>
<dbReference type="Pfam" id="PF02875">
    <property type="entry name" value="Mur_ligase_C"/>
    <property type="match status" value="1"/>
</dbReference>
<keyword evidence="2 3" id="KW-0961">Cell wall biogenesis/degradation</keyword>
<comment type="caution">
    <text evidence="6">The sequence shown here is derived from an EMBL/GenBank/DDBJ whole genome shotgun (WGS) entry which is preliminary data.</text>
</comment>
<dbReference type="Gene3D" id="3.40.1390.10">
    <property type="entry name" value="MurE/MurF, N-terminal domain"/>
    <property type="match status" value="1"/>
</dbReference>